<keyword evidence="6 17" id="KW-0028">Amino-acid biosynthesis</keyword>
<feature type="binding site" evidence="17">
    <location>
        <position position="777"/>
    </location>
    <ligand>
        <name>ATP</name>
        <dbReference type="ChEBI" id="CHEBI:30616"/>
        <label>2</label>
    </ligand>
</feature>
<dbReference type="SUPFAM" id="SSF56059">
    <property type="entry name" value="Glutathione synthetase ATP-binding domain-like"/>
    <property type="match status" value="2"/>
</dbReference>
<keyword evidence="4 17" id="KW-0055">Arginine biosynthesis</keyword>
<dbReference type="InterPro" id="IPR006275">
    <property type="entry name" value="CPSase_lsu"/>
</dbReference>
<feature type="binding site" evidence="17">
    <location>
        <position position="746"/>
    </location>
    <ligand>
        <name>ATP</name>
        <dbReference type="ChEBI" id="CHEBI:30616"/>
        <label>2</label>
    </ligand>
</feature>
<accession>A0A4R1PUP2</accession>
<keyword evidence="5 17" id="KW-0436">Ligase</keyword>
<feature type="binding site" evidence="17">
    <location>
        <position position="820"/>
    </location>
    <ligand>
        <name>Mg(2+)</name>
        <dbReference type="ChEBI" id="CHEBI:18420"/>
        <label>3</label>
    </ligand>
</feature>
<feature type="domain" description="ATP-grasp" evidence="18">
    <location>
        <begin position="671"/>
        <end position="861"/>
    </location>
</feature>
<feature type="binding site" evidence="17">
    <location>
        <position position="832"/>
    </location>
    <ligand>
        <name>ATP</name>
        <dbReference type="ChEBI" id="CHEBI:30616"/>
        <label>2</label>
    </ligand>
</feature>
<keyword evidence="7" id="KW-0479">Metal-binding</keyword>
<feature type="binding site" evidence="17">
    <location>
        <position position="832"/>
    </location>
    <ligand>
        <name>Mg(2+)</name>
        <dbReference type="ChEBI" id="CHEBI:18420"/>
        <label>4</label>
    </ligand>
</feature>
<dbReference type="GO" id="GO:0004087">
    <property type="term" value="F:carbamoyl-phosphate synthase (ammonia) activity"/>
    <property type="evidence" value="ECO:0007669"/>
    <property type="project" value="UniProtKB-EC"/>
</dbReference>
<dbReference type="CDD" id="cd01424">
    <property type="entry name" value="MGS_CPS_II"/>
    <property type="match status" value="1"/>
</dbReference>
<feature type="binding site" evidence="17">
    <location>
        <position position="298"/>
    </location>
    <ligand>
        <name>Mn(2+)</name>
        <dbReference type="ChEBI" id="CHEBI:29035"/>
        <label>2</label>
    </ligand>
</feature>
<dbReference type="PROSITE" id="PS00866">
    <property type="entry name" value="CPSASE_1"/>
    <property type="match status" value="2"/>
</dbReference>
<feature type="binding site" evidence="17">
    <location>
        <position position="284"/>
    </location>
    <ligand>
        <name>Mn(2+)</name>
        <dbReference type="ChEBI" id="CHEBI:29035"/>
        <label>1</label>
    </ligand>
</feature>
<dbReference type="InterPro" id="IPR058047">
    <property type="entry name" value="CPSase_preATP-grasp"/>
</dbReference>
<dbReference type="PROSITE" id="PS50975">
    <property type="entry name" value="ATP_GRASP"/>
    <property type="match status" value="2"/>
</dbReference>
<dbReference type="Proteomes" id="UP000295063">
    <property type="component" value="Unassembled WGS sequence"/>
</dbReference>
<dbReference type="Gene3D" id="3.40.50.1380">
    <property type="entry name" value="Methylglyoxal synthase-like domain"/>
    <property type="match status" value="1"/>
</dbReference>
<evidence type="ECO:0000256" key="10">
    <source>
        <dbReference type="ARBA" id="ARBA00022840"/>
    </source>
</evidence>
<dbReference type="UniPathway" id="UPA00068">
    <property type="reaction ID" value="UER00171"/>
</dbReference>
<sequence>MPKKQHLQKVMVIGSGPIIIGQAAEFDYAGTQACQALKEEGLEVILVNSNPATIMTDANIADRVYIQPLTPEVVEEIIAKERPDGLLPTLGGQVGLNLAVKVAEQGILAKYQVELLGTPLEAIKKAEDRELFKATMEQIGQPVPESIIVEHFDEALAFAHKIGYPLIVRPAYTLGGTGGGIVNDDVELEEIVAKGLKHSLIHQVLLERSVAGWKEIEYEVMRDGANNCITVCNMENFDPVGIHTGDSIVVAPSQTLTDHEYQMLRTASLTIIRSLGIEGGCNVQYALDPYSRRYYVIEVNPRVSRSSALASKATGYPIAKVATKIAIGYHLDEIKNAVTQKTMACFEPALDYLVVKFPRWPFDKFAHADRILGTQMKATGEVMAIDRSFESALLKAVRSLEIGVHSLQLSTTTELSPQEIRHKLGVANDERLFVIAEGMRWGISIDEIHERTGVDRFFLEKIHNIIVMEQRLCREELAPELLAAAKKMGFADKTIAELSRNTPHAIRDLRHKWQIRPNYKMVDTCAAEFEAVTPYFYSSYAQEDEVNVTDRKKVMVLGSGPIRIGQGVEFDYCSVHSVWSLRKMGLETIIVNNNPETVSTDFDISDRLYFEPLTPEDVLNIIEKEQPEGVIVQFGGQTAINLAGPLAQAGVPILGTAVEDIDRAENREKFDALLEKLDIRRPVGASVTNFQDALSNAEQIGYPVVVRPSYVLGGRAMEIVYNAQELEDYMTKAVKASPEHPILIDHYMQGTEVEVDAIADGQHVLIPGIMEHIERAGVHSGDSIAVYPPRNLSSAVIEKIVDYTKRLALGLNVKGLINIQYVVVDETVYVLEVNPRSSRSVPFLSKVTHIPMVDIATRIAMGASLADLGCQSGLLAPADYWAVKAPVFSFAKMQQVDIGLGPEMKSTGEVMGIAPQYEQALYLALVAAGMSIPRKGTVLFAIADRDKQEAGKIAAGYQALGYTLAATNGTADYLRSLGLEAEKIDTKPAAGSHHVQNAIRSGKINMVINTITRGKQPEREGFKLRRATVEYGIPCLTSMDTAREVISIAKDIQNHTMPPIIAMQDYEERFTTANK</sequence>
<dbReference type="RefSeq" id="WP_132082956.1">
    <property type="nucleotide sequence ID" value="NZ_SLUI01000016.1"/>
</dbReference>
<dbReference type="HAMAP" id="MF_01210_A">
    <property type="entry name" value="CPSase_L_chain_A"/>
    <property type="match status" value="1"/>
</dbReference>
<comment type="subunit">
    <text evidence="17">Composed of two chains; the small (or glutamine) chain promotes the hydrolysis of glutamine to ammonia, which is used by the large (or ammonia) chain to synthesize carbamoyl phosphate. Tetramer of heterodimers (alpha,beta)4.</text>
</comment>
<dbReference type="GO" id="GO:0005737">
    <property type="term" value="C:cytoplasm"/>
    <property type="evidence" value="ECO:0007669"/>
    <property type="project" value="TreeGrafter"/>
</dbReference>
<evidence type="ECO:0000256" key="3">
    <source>
        <dbReference type="ARBA" id="ARBA00009799"/>
    </source>
</evidence>
<comment type="catalytic activity">
    <reaction evidence="14 17">
        <text>hydrogencarbonate + NH4(+) + 2 ATP = carbamoyl phosphate + 2 ADP + phosphate + 2 H(+)</text>
        <dbReference type="Rhea" id="RHEA:18029"/>
        <dbReference type="ChEBI" id="CHEBI:15378"/>
        <dbReference type="ChEBI" id="CHEBI:17544"/>
        <dbReference type="ChEBI" id="CHEBI:28938"/>
        <dbReference type="ChEBI" id="CHEBI:30616"/>
        <dbReference type="ChEBI" id="CHEBI:43474"/>
        <dbReference type="ChEBI" id="CHEBI:58228"/>
        <dbReference type="ChEBI" id="CHEBI:456216"/>
        <dbReference type="EC" id="6.3.4.16"/>
    </reaction>
</comment>
<feature type="binding site" evidence="17">
    <location>
        <position position="242"/>
    </location>
    <ligand>
        <name>ATP</name>
        <dbReference type="ChEBI" id="CHEBI:30616"/>
        <label>1</label>
    </ligand>
</feature>
<feature type="binding site" evidence="17">
    <location>
        <position position="300"/>
    </location>
    <ligand>
        <name>Mg(2+)</name>
        <dbReference type="ChEBI" id="CHEBI:18420"/>
        <label>2</label>
    </ligand>
</feature>
<feature type="binding site" evidence="17">
    <location>
        <position position="210"/>
    </location>
    <ligand>
        <name>ATP</name>
        <dbReference type="ChEBI" id="CHEBI:30616"/>
        <label>1</label>
    </ligand>
</feature>
<evidence type="ECO:0000256" key="17">
    <source>
        <dbReference type="HAMAP-Rule" id="MF_01210"/>
    </source>
</evidence>
<dbReference type="InterPro" id="IPR011761">
    <property type="entry name" value="ATP-grasp"/>
</dbReference>
<organism evidence="20 21">
    <name type="scientific">Anaerospora hongkongensis</name>
    <dbReference type="NCBI Taxonomy" id="244830"/>
    <lineage>
        <taxon>Bacteria</taxon>
        <taxon>Bacillati</taxon>
        <taxon>Bacillota</taxon>
        <taxon>Negativicutes</taxon>
        <taxon>Selenomonadales</taxon>
        <taxon>Sporomusaceae</taxon>
        <taxon>Anaerospora</taxon>
    </lineage>
</organism>
<dbReference type="FunFam" id="3.30.470.20:FF:000001">
    <property type="entry name" value="Carbamoyl-phosphate synthase large chain"/>
    <property type="match status" value="1"/>
</dbReference>
<feature type="binding site" evidence="17">
    <location>
        <position position="780"/>
    </location>
    <ligand>
        <name>ATP</name>
        <dbReference type="ChEBI" id="CHEBI:30616"/>
        <label>2</label>
    </ligand>
</feature>
<keyword evidence="8 17" id="KW-0677">Repeat</keyword>
<dbReference type="Pfam" id="PF02142">
    <property type="entry name" value="MGS"/>
    <property type="match status" value="1"/>
</dbReference>
<dbReference type="FunFam" id="3.40.50.20:FF:000002">
    <property type="entry name" value="Carbamoyl-phosphate synthase large chain"/>
    <property type="match status" value="1"/>
</dbReference>
<evidence type="ECO:0000256" key="14">
    <source>
        <dbReference type="ARBA" id="ARBA00047359"/>
    </source>
</evidence>
<proteinExistence type="inferred from homology"/>
<feature type="binding site" evidence="17">
    <location>
        <position position="820"/>
    </location>
    <ligand>
        <name>ATP</name>
        <dbReference type="ChEBI" id="CHEBI:30616"/>
        <label>2</label>
    </ligand>
</feature>
<feature type="binding site" evidence="17">
    <location>
        <position position="300"/>
    </location>
    <ligand>
        <name>Mn(2+)</name>
        <dbReference type="ChEBI" id="CHEBI:29035"/>
        <label>2</label>
    </ligand>
</feature>
<dbReference type="GO" id="GO:0005524">
    <property type="term" value="F:ATP binding"/>
    <property type="evidence" value="ECO:0007669"/>
    <property type="project" value="UniProtKB-UniRule"/>
</dbReference>
<dbReference type="InterPro" id="IPR011607">
    <property type="entry name" value="MGS-like_dom"/>
</dbReference>
<feature type="binding site" evidence="17">
    <location>
        <position position="752"/>
    </location>
    <ligand>
        <name>ATP</name>
        <dbReference type="ChEBI" id="CHEBI:30616"/>
        <label>2</label>
    </ligand>
</feature>
<keyword evidence="13" id="KW-0464">Manganese</keyword>
<protein>
    <recommendedName>
        <fullName evidence="17">Carbamoyl phosphate synthase large chain</fullName>
        <ecNumber evidence="17">6.3.4.16</ecNumber>
        <ecNumber evidence="17">6.3.5.5</ecNumber>
    </recommendedName>
    <alternativeName>
        <fullName evidence="17">Carbamoyl phosphate synthetase ammonia chain</fullName>
    </alternativeName>
</protein>
<feature type="binding site" evidence="17">
    <location>
        <position position="284"/>
    </location>
    <ligand>
        <name>ATP</name>
        <dbReference type="ChEBI" id="CHEBI:30616"/>
        <label>1</label>
    </ligand>
</feature>
<dbReference type="PRINTS" id="PR00098">
    <property type="entry name" value="CPSASE"/>
</dbReference>
<dbReference type="SUPFAM" id="SSF52440">
    <property type="entry name" value="PreATP-grasp domain"/>
    <property type="match status" value="2"/>
</dbReference>
<dbReference type="NCBIfam" id="TIGR01369">
    <property type="entry name" value="CPSaseII_lrg"/>
    <property type="match status" value="1"/>
</dbReference>
<dbReference type="GO" id="GO:0004088">
    <property type="term" value="F:carbamoyl-phosphate synthase (glutamine-hydrolyzing) activity"/>
    <property type="evidence" value="ECO:0007669"/>
    <property type="project" value="UniProtKB-UniRule"/>
</dbReference>
<feature type="binding site" evidence="17">
    <location>
        <position position="832"/>
    </location>
    <ligand>
        <name>Mg(2+)</name>
        <dbReference type="ChEBI" id="CHEBI:18420"/>
        <label>3</label>
    </ligand>
</feature>
<evidence type="ECO:0000256" key="5">
    <source>
        <dbReference type="ARBA" id="ARBA00022598"/>
    </source>
</evidence>
<feature type="binding site" evidence="17">
    <location>
        <position position="298"/>
    </location>
    <ligand>
        <name>Mg(2+)</name>
        <dbReference type="ChEBI" id="CHEBI:18420"/>
        <label>2</label>
    </ligand>
</feature>
<dbReference type="InterPro" id="IPR036897">
    <property type="entry name" value="CarbamoylP_synth_lsu_oligo_sf"/>
</dbReference>
<evidence type="ECO:0000313" key="20">
    <source>
        <dbReference type="EMBL" id="TCL33917.1"/>
    </source>
</evidence>
<dbReference type="FunFam" id="3.30.470.20:FF:000026">
    <property type="entry name" value="Carbamoyl-phosphate synthase large chain"/>
    <property type="match status" value="1"/>
</dbReference>
<dbReference type="Pfam" id="PF25596">
    <property type="entry name" value="CPSase_L_D1"/>
    <property type="match status" value="2"/>
</dbReference>
<dbReference type="InterPro" id="IPR005479">
    <property type="entry name" value="CPAse_ATP-bd"/>
</dbReference>
<dbReference type="HAMAP" id="MF_01210_B">
    <property type="entry name" value="CPSase_L_chain_B"/>
    <property type="match status" value="1"/>
</dbReference>
<dbReference type="PROSITE" id="PS00867">
    <property type="entry name" value="CPSASE_2"/>
    <property type="match status" value="2"/>
</dbReference>
<dbReference type="PANTHER" id="PTHR11405">
    <property type="entry name" value="CARBAMOYLTRANSFERASE FAMILY MEMBER"/>
    <property type="match status" value="1"/>
</dbReference>
<dbReference type="InterPro" id="IPR005480">
    <property type="entry name" value="CPSase_lsu_oligo"/>
</dbReference>
<dbReference type="InterPro" id="IPR036914">
    <property type="entry name" value="MGS-like_dom_sf"/>
</dbReference>
<feature type="region of interest" description="Allosteric domain" evidence="17">
    <location>
        <begin position="930"/>
        <end position="1075"/>
    </location>
</feature>
<dbReference type="NCBIfam" id="NF003671">
    <property type="entry name" value="PRK05294.1"/>
    <property type="match status" value="1"/>
</dbReference>
<evidence type="ECO:0000256" key="4">
    <source>
        <dbReference type="ARBA" id="ARBA00022571"/>
    </source>
</evidence>
<evidence type="ECO:0000256" key="7">
    <source>
        <dbReference type="ARBA" id="ARBA00022723"/>
    </source>
</evidence>
<evidence type="ECO:0000259" key="19">
    <source>
        <dbReference type="PROSITE" id="PS51855"/>
    </source>
</evidence>
<dbReference type="Pfam" id="PF02787">
    <property type="entry name" value="CPSase_L_D3"/>
    <property type="match status" value="1"/>
</dbReference>
<feature type="domain" description="ATP-grasp" evidence="18">
    <location>
        <begin position="133"/>
        <end position="327"/>
    </location>
</feature>
<evidence type="ECO:0000256" key="2">
    <source>
        <dbReference type="ARBA" id="ARBA00005077"/>
    </source>
</evidence>
<comment type="cofactor">
    <cofactor evidence="17">
        <name>Mg(2+)</name>
        <dbReference type="ChEBI" id="CHEBI:18420"/>
    </cofactor>
    <cofactor evidence="17">
        <name>Mn(2+)</name>
        <dbReference type="ChEBI" id="CHEBI:29035"/>
    </cofactor>
    <text evidence="17">Binds 4 Mg(2+) or Mn(2+) ions per subunit.</text>
</comment>
<dbReference type="InterPro" id="IPR033937">
    <property type="entry name" value="MGS_CPS_CarB"/>
</dbReference>
<dbReference type="NCBIfam" id="NF009455">
    <property type="entry name" value="PRK12815.1"/>
    <property type="match status" value="1"/>
</dbReference>
<evidence type="ECO:0000256" key="8">
    <source>
        <dbReference type="ARBA" id="ARBA00022737"/>
    </source>
</evidence>
<feature type="binding site" evidence="17">
    <location>
        <position position="834"/>
    </location>
    <ligand>
        <name>Mn(2+)</name>
        <dbReference type="ChEBI" id="CHEBI:29035"/>
        <label>4</label>
    </ligand>
</feature>
<dbReference type="PANTHER" id="PTHR11405:SF53">
    <property type="entry name" value="CARBAMOYL-PHOSPHATE SYNTHASE [AMMONIA], MITOCHONDRIAL"/>
    <property type="match status" value="1"/>
</dbReference>
<evidence type="ECO:0000256" key="1">
    <source>
        <dbReference type="ARBA" id="ARBA00001936"/>
    </source>
</evidence>
<feature type="domain" description="MGS-like" evidence="19">
    <location>
        <begin position="930"/>
        <end position="1075"/>
    </location>
</feature>
<comment type="caution">
    <text evidence="17">Lacks conserved residue(s) required for the propagation of feature annotation.</text>
</comment>
<feature type="binding site" evidence="17">
    <location>
        <position position="778"/>
    </location>
    <ligand>
        <name>ATP</name>
        <dbReference type="ChEBI" id="CHEBI:30616"/>
        <label>2</label>
    </ligand>
</feature>
<dbReference type="SMART" id="SM01096">
    <property type="entry name" value="CPSase_L_D3"/>
    <property type="match status" value="1"/>
</dbReference>
<dbReference type="SUPFAM" id="SSF48108">
    <property type="entry name" value="Carbamoyl phosphate synthetase, large subunit connection domain"/>
    <property type="match status" value="1"/>
</dbReference>
<comment type="caution">
    <text evidence="20">The sequence shown here is derived from an EMBL/GenBank/DDBJ whole genome shotgun (WGS) entry which is preliminary data.</text>
</comment>
<dbReference type="PROSITE" id="PS51855">
    <property type="entry name" value="MGS"/>
    <property type="match status" value="1"/>
</dbReference>
<dbReference type="EC" id="6.3.5.5" evidence="17"/>
<feature type="binding site" evidence="17">
    <location>
        <position position="243"/>
    </location>
    <ligand>
        <name>ATP</name>
        <dbReference type="ChEBI" id="CHEBI:30616"/>
        <label>1</label>
    </ligand>
</feature>
<dbReference type="GO" id="GO:0006526">
    <property type="term" value="P:L-arginine biosynthetic process"/>
    <property type="evidence" value="ECO:0007669"/>
    <property type="project" value="UniProtKB-UniRule"/>
</dbReference>
<evidence type="ECO:0000256" key="6">
    <source>
        <dbReference type="ARBA" id="ARBA00022605"/>
    </source>
</evidence>
<feature type="region of interest" description="Carbamoyl phosphate synthetic domain" evidence="17">
    <location>
        <begin position="547"/>
        <end position="929"/>
    </location>
</feature>
<feature type="binding site" evidence="17">
    <location>
        <position position="176"/>
    </location>
    <ligand>
        <name>ATP</name>
        <dbReference type="ChEBI" id="CHEBI:30616"/>
        <label>1</label>
    </ligand>
</feature>
<dbReference type="EC" id="6.3.4.16" evidence="17"/>
<dbReference type="Gene3D" id="3.30.470.20">
    <property type="entry name" value="ATP-grasp fold, B domain"/>
    <property type="match status" value="2"/>
</dbReference>
<dbReference type="Gene3D" id="3.30.1490.20">
    <property type="entry name" value="ATP-grasp fold, A domain"/>
    <property type="match status" value="1"/>
</dbReference>
<evidence type="ECO:0000256" key="11">
    <source>
        <dbReference type="ARBA" id="ARBA00022842"/>
    </source>
</evidence>
<dbReference type="InterPro" id="IPR005483">
    <property type="entry name" value="CPSase_dom"/>
</dbReference>
<dbReference type="Gene3D" id="1.10.1030.10">
    <property type="entry name" value="Carbamoyl-phosphate synthetase, large subunit oligomerisation domain"/>
    <property type="match status" value="1"/>
</dbReference>
<evidence type="ECO:0000256" key="9">
    <source>
        <dbReference type="ARBA" id="ARBA00022741"/>
    </source>
</evidence>
<keyword evidence="21" id="KW-1185">Reference proteome</keyword>
<dbReference type="Gene3D" id="3.40.50.20">
    <property type="match status" value="2"/>
</dbReference>
<dbReference type="FunFam" id="1.10.1030.10:FF:000002">
    <property type="entry name" value="Carbamoyl-phosphate synthase large chain"/>
    <property type="match status" value="1"/>
</dbReference>
<evidence type="ECO:0000256" key="12">
    <source>
        <dbReference type="ARBA" id="ARBA00022975"/>
    </source>
</evidence>
<reference evidence="20 21" key="1">
    <citation type="submission" date="2019-03" db="EMBL/GenBank/DDBJ databases">
        <title>Genomic Encyclopedia of Type Strains, Phase IV (KMG-IV): sequencing the most valuable type-strain genomes for metagenomic binning, comparative biology and taxonomic classification.</title>
        <authorList>
            <person name="Goeker M."/>
        </authorList>
    </citation>
    <scope>NUCLEOTIDE SEQUENCE [LARGE SCALE GENOMIC DNA]</scope>
    <source>
        <strain evidence="20 21">DSM 15969</strain>
    </source>
</reference>
<feature type="binding site" evidence="17">
    <location>
        <position position="707"/>
    </location>
    <ligand>
        <name>ATP</name>
        <dbReference type="ChEBI" id="CHEBI:30616"/>
        <label>2</label>
    </ligand>
</feature>
<feature type="binding site" evidence="17">
    <location>
        <position position="832"/>
    </location>
    <ligand>
        <name>Mn(2+)</name>
        <dbReference type="ChEBI" id="CHEBI:29035"/>
        <label>4</label>
    </ligand>
</feature>
<feature type="binding site" evidence="17">
    <location>
        <position position="129"/>
    </location>
    <ligand>
        <name>ATP</name>
        <dbReference type="ChEBI" id="CHEBI:30616"/>
        <label>1</label>
    </ligand>
</feature>
<feature type="binding site" evidence="17">
    <location>
        <position position="832"/>
    </location>
    <ligand>
        <name>Mn(2+)</name>
        <dbReference type="ChEBI" id="CHEBI:29035"/>
        <label>3</label>
    </ligand>
</feature>
<feature type="binding site" evidence="17">
    <location>
        <position position="834"/>
    </location>
    <ligand>
        <name>Mg(2+)</name>
        <dbReference type="ChEBI" id="CHEBI:18420"/>
        <label>4</label>
    </ligand>
</feature>
<dbReference type="GO" id="GO:0044205">
    <property type="term" value="P:'de novo' UMP biosynthetic process"/>
    <property type="evidence" value="ECO:0007669"/>
    <property type="project" value="UniProtKB-UniRule"/>
</dbReference>
<dbReference type="GO" id="GO:0006541">
    <property type="term" value="P:glutamine metabolic process"/>
    <property type="evidence" value="ECO:0007669"/>
    <property type="project" value="TreeGrafter"/>
</dbReference>
<dbReference type="FunFam" id="3.40.50.20:FF:000001">
    <property type="entry name" value="Carbamoyl-phosphate synthase large chain"/>
    <property type="match status" value="1"/>
</dbReference>
<dbReference type="GO" id="GO:0046872">
    <property type="term" value="F:metal ion binding"/>
    <property type="evidence" value="ECO:0007669"/>
    <property type="project" value="UniProtKB-KW"/>
</dbReference>
<feature type="binding site" evidence="17">
    <location>
        <position position="298"/>
    </location>
    <ligand>
        <name>Mg(2+)</name>
        <dbReference type="ChEBI" id="CHEBI:18420"/>
        <label>1</label>
    </ligand>
</feature>
<evidence type="ECO:0000313" key="21">
    <source>
        <dbReference type="Proteomes" id="UP000295063"/>
    </source>
</evidence>
<dbReference type="SMART" id="SM00851">
    <property type="entry name" value="MGS"/>
    <property type="match status" value="1"/>
</dbReference>
<keyword evidence="11" id="KW-0460">Magnesium</keyword>
<comment type="function">
    <text evidence="17">Large subunit of the glutamine-dependent carbamoyl phosphate synthetase (CPSase). CPSase catalyzes the formation of carbamoyl phosphate from the ammonia moiety of glutamine, carbonate, and phosphate donated by ATP, constituting the first step of 2 biosynthetic pathways, one leading to arginine and/or urea and the other to pyrimidine nucleotides. The large subunit (synthetase) binds the substrates ammonia (free or transferred from glutamine from the small subunit), hydrogencarbonate and ATP and carries out an ATP-coupled ligase reaction, activating hydrogencarbonate by forming carboxy phosphate which reacts with ammonia to form carbamoyl phosphate.</text>
</comment>
<keyword evidence="10 17" id="KW-0067">ATP-binding</keyword>
<feature type="binding site" evidence="17">
    <location>
        <position position="208"/>
    </location>
    <ligand>
        <name>ATP</name>
        <dbReference type="ChEBI" id="CHEBI:30616"/>
        <label>1</label>
    </ligand>
</feature>
<feature type="binding site" evidence="17">
    <location>
        <position position="175"/>
    </location>
    <ligand>
        <name>ATP</name>
        <dbReference type="ChEBI" id="CHEBI:30616"/>
        <label>1</label>
    </ligand>
</feature>
<name>A0A4R1PUP2_9FIRM</name>
<evidence type="ECO:0000259" key="18">
    <source>
        <dbReference type="PROSITE" id="PS50975"/>
    </source>
</evidence>
<dbReference type="FunFam" id="3.30.1490.20:FF:000001">
    <property type="entry name" value="Carbamoyl-phosphate synthase large chain"/>
    <property type="match status" value="1"/>
</dbReference>
<comment type="pathway">
    <text evidence="17">Pyrimidine metabolism; UMP biosynthesis via de novo pathway; (S)-dihydroorotate from bicarbonate: step 1/3.</text>
</comment>
<comment type="function">
    <text evidence="16">Small subunit of the glutamine-dependent carbamoyl phosphate synthetase (CPSase). CPSase catalyzes the formation of carbamoyl phosphate from the ammonia moiety of glutamine, carbonate, and phosphate donated by ATP, constituting the first step of the biosynthetic pathway leading to pyrimidine nucleotides. The large subunit (synthetase) binds the substrates ammonia (free or transferred from glutamine from the small subunit), hydrogencarbonate and ATP and carries out an ATP-coupled ligase reaction, activating hydrogencarbonate by forming carboxy phosphate which reacts with ammonia to form carbamoyl phosphate.</text>
</comment>
<comment type="catalytic activity">
    <reaction evidence="15 17">
        <text>hydrogencarbonate + L-glutamine + 2 ATP + H2O = carbamoyl phosphate + L-glutamate + 2 ADP + phosphate + 2 H(+)</text>
        <dbReference type="Rhea" id="RHEA:18633"/>
        <dbReference type="ChEBI" id="CHEBI:15377"/>
        <dbReference type="ChEBI" id="CHEBI:15378"/>
        <dbReference type="ChEBI" id="CHEBI:17544"/>
        <dbReference type="ChEBI" id="CHEBI:29985"/>
        <dbReference type="ChEBI" id="CHEBI:30616"/>
        <dbReference type="ChEBI" id="CHEBI:43474"/>
        <dbReference type="ChEBI" id="CHEBI:58228"/>
        <dbReference type="ChEBI" id="CHEBI:58359"/>
        <dbReference type="ChEBI" id="CHEBI:456216"/>
        <dbReference type="EC" id="6.3.5.5"/>
    </reaction>
</comment>
<dbReference type="Pfam" id="PF02786">
    <property type="entry name" value="CPSase_L_D2"/>
    <property type="match status" value="2"/>
</dbReference>
<keyword evidence="12 17" id="KW-0665">Pyrimidine biosynthesis</keyword>
<evidence type="ECO:0000256" key="16">
    <source>
        <dbReference type="ARBA" id="ARBA00060037"/>
    </source>
</evidence>
<dbReference type="InterPro" id="IPR016185">
    <property type="entry name" value="PreATP-grasp_dom_sf"/>
</dbReference>
<feature type="binding site" evidence="17">
    <location>
        <position position="241"/>
    </location>
    <ligand>
        <name>ATP</name>
        <dbReference type="ChEBI" id="CHEBI:30616"/>
        <label>1</label>
    </ligand>
</feature>
<feature type="binding site" evidence="17">
    <location>
        <position position="779"/>
    </location>
    <ligand>
        <name>ATP</name>
        <dbReference type="ChEBI" id="CHEBI:30616"/>
        <label>2</label>
    </ligand>
</feature>
<comment type="cofactor">
    <cofactor evidence="1">
        <name>Mn(2+)</name>
        <dbReference type="ChEBI" id="CHEBI:29035"/>
    </cofactor>
</comment>
<feature type="binding site" evidence="17">
    <location>
        <position position="298"/>
    </location>
    <ligand>
        <name>Mn(2+)</name>
        <dbReference type="ChEBI" id="CHEBI:29035"/>
        <label>1</label>
    </ligand>
</feature>
<evidence type="ECO:0000256" key="15">
    <source>
        <dbReference type="ARBA" id="ARBA00048816"/>
    </source>
</evidence>
<feature type="binding site" evidence="17">
    <location>
        <position position="298"/>
    </location>
    <ligand>
        <name>ATP</name>
        <dbReference type="ChEBI" id="CHEBI:30616"/>
        <label>1</label>
    </ligand>
</feature>
<feature type="binding site" evidence="17">
    <location>
        <position position="215"/>
    </location>
    <ligand>
        <name>ATP</name>
        <dbReference type="ChEBI" id="CHEBI:30616"/>
        <label>1</label>
    </ligand>
</feature>
<dbReference type="OrthoDB" id="9804197at2"/>
<keyword evidence="9 17" id="KW-0547">Nucleotide-binding</keyword>
<dbReference type="AlphaFoldDB" id="A0A4R1PUP2"/>
<gene>
    <name evidence="17" type="primary">carB</name>
    <name evidence="20" type="ORF">EV210_11616</name>
</gene>
<feature type="binding site" evidence="17">
    <location>
        <position position="820"/>
    </location>
    <ligand>
        <name>Mn(2+)</name>
        <dbReference type="ChEBI" id="CHEBI:29035"/>
        <label>3</label>
    </ligand>
</feature>
<comment type="domain">
    <text evidence="17">The large subunit is composed of 2 ATP-grasp domains that are involved in binding the 2 ATP molecules needed for carbamoyl phosphate synthesis. The N-terminal ATP-grasp domain (referred to as the carboxyphosphate synthetic component) catalyzes the ATP-dependent phosphorylation of hydrogencarbonate to carboxyphosphate and the subsequent nucleophilic attack by ammonia to form a carbamate intermediate. The C-terminal ATP-grasp domain (referred to as the carbamoyl phosphate synthetic component) then catalyzes the phosphorylation of carbamate with the second ATP to form the end product carbamoyl phosphate. The reactive and unstable enzyme intermediates are sequentially channeled from one active site to the next through the interior of the protein over a distance of at least 96 A.</text>
</comment>
<dbReference type="EMBL" id="SLUI01000016">
    <property type="protein sequence ID" value="TCL33917.1"/>
    <property type="molecule type" value="Genomic_DNA"/>
</dbReference>
<feature type="binding site" evidence="17">
    <location>
        <position position="169"/>
    </location>
    <ligand>
        <name>ATP</name>
        <dbReference type="ChEBI" id="CHEBI:30616"/>
        <label>1</label>
    </ligand>
</feature>
<feature type="binding site" evidence="17">
    <location>
        <position position="284"/>
    </location>
    <ligand>
        <name>Mg(2+)</name>
        <dbReference type="ChEBI" id="CHEBI:18420"/>
        <label>1</label>
    </ligand>
</feature>
<comment type="pathway">
    <text evidence="2 17">Amino-acid biosynthesis; L-arginine biosynthesis; carbamoyl phosphate from bicarbonate: step 1/1.</text>
</comment>
<feature type="region of interest" description="Carboxyphosphate synthetic domain" evidence="17">
    <location>
        <begin position="1"/>
        <end position="401"/>
    </location>
</feature>
<dbReference type="SUPFAM" id="SSF52335">
    <property type="entry name" value="Methylglyoxal synthase-like"/>
    <property type="match status" value="1"/>
</dbReference>
<dbReference type="InterPro" id="IPR013815">
    <property type="entry name" value="ATP_grasp_subdomain_1"/>
</dbReference>
<comment type="similarity">
    <text evidence="3 17">Belongs to the CarB family.</text>
</comment>
<evidence type="ECO:0000256" key="13">
    <source>
        <dbReference type="ARBA" id="ARBA00023211"/>
    </source>
</evidence>
<dbReference type="UniPathway" id="UPA00070">
    <property type="reaction ID" value="UER00115"/>
</dbReference>